<evidence type="ECO:0000313" key="4">
    <source>
        <dbReference type="Proteomes" id="UP000654075"/>
    </source>
</evidence>
<comment type="caution">
    <text evidence="3">The sequence shown here is derived from an EMBL/GenBank/DDBJ whole genome shotgun (WGS) entry which is preliminary data.</text>
</comment>
<name>A0A813HXP6_POLGL</name>
<dbReference type="Pfam" id="PF03009">
    <property type="entry name" value="GDPD"/>
    <property type="match status" value="1"/>
</dbReference>
<sequence length="161" mass="17870">MPRIIFQSFHRPYLEELRSLQASLPGAQPRLCLLYLCLTPWGMMQELEGPGESFLDGVAVHHLALSARNVAQLRAKGRLVFSWTVDHLDQLQRVAALGVDGVISNRPDLALIVQQQQQQCCGQPGGGGLHVTDNNNNNNNNNNDNPATPKRRRMLGCPVRQ</sequence>
<dbReference type="Gene3D" id="3.20.20.190">
    <property type="entry name" value="Phosphatidylinositol (PI) phosphodiesterase"/>
    <property type="match status" value="1"/>
</dbReference>
<reference evidence="3" key="1">
    <citation type="submission" date="2021-02" db="EMBL/GenBank/DDBJ databases">
        <authorList>
            <person name="Dougan E. K."/>
            <person name="Rhodes N."/>
            <person name="Thang M."/>
            <person name="Chan C."/>
        </authorList>
    </citation>
    <scope>NUCLEOTIDE SEQUENCE</scope>
</reference>
<organism evidence="3 4">
    <name type="scientific">Polarella glacialis</name>
    <name type="common">Dinoflagellate</name>
    <dbReference type="NCBI Taxonomy" id="89957"/>
    <lineage>
        <taxon>Eukaryota</taxon>
        <taxon>Sar</taxon>
        <taxon>Alveolata</taxon>
        <taxon>Dinophyceae</taxon>
        <taxon>Suessiales</taxon>
        <taxon>Suessiaceae</taxon>
        <taxon>Polarella</taxon>
    </lineage>
</organism>
<dbReference type="GO" id="GO:0008081">
    <property type="term" value="F:phosphoric diester hydrolase activity"/>
    <property type="evidence" value="ECO:0007669"/>
    <property type="project" value="InterPro"/>
</dbReference>
<evidence type="ECO:0000256" key="1">
    <source>
        <dbReference type="SAM" id="MobiDB-lite"/>
    </source>
</evidence>
<evidence type="ECO:0000259" key="2">
    <source>
        <dbReference type="Pfam" id="PF03009"/>
    </source>
</evidence>
<dbReference type="InterPro" id="IPR030395">
    <property type="entry name" value="GP_PDE_dom"/>
</dbReference>
<dbReference type="SUPFAM" id="SSF51695">
    <property type="entry name" value="PLC-like phosphodiesterases"/>
    <property type="match status" value="1"/>
</dbReference>
<dbReference type="EMBL" id="CAJNNV010033437">
    <property type="protein sequence ID" value="CAE8643807.1"/>
    <property type="molecule type" value="Genomic_DNA"/>
</dbReference>
<dbReference type="GO" id="GO:0006629">
    <property type="term" value="P:lipid metabolic process"/>
    <property type="evidence" value="ECO:0007669"/>
    <property type="project" value="InterPro"/>
</dbReference>
<evidence type="ECO:0000313" key="3">
    <source>
        <dbReference type="EMBL" id="CAE8643807.1"/>
    </source>
</evidence>
<feature type="region of interest" description="Disordered" evidence="1">
    <location>
        <begin position="123"/>
        <end position="161"/>
    </location>
</feature>
<accession>A0A813HXP6</accession>
<proteinExistence type="predicted"/>
<keyword evidence="4" id="KW-1185">Reference proteome</keyword>
<protein>
    <recommendedName>
        <fullName evidence="2">GP-PDE domain-containing protein</fullName>
    </recommendedName>
</protein>
<feature type="domain" description="GP-PDE" evidence="2">
    <location>
        <begin position="54"/>
        <end position="109"/>
    </location>
</feature>
<dbReference type="InterPro" id="IPR017946">
    <property type="entry name" value="PLC-like_Pdiesterase_TIM-brl"/>
</dbReference>
<feature type="compositionally biased region" description="Low complexity" evidence="1">
    <location>
        <begin position="133"/>
        <end position="145"/>
    </location>
</feature>
<gene>
    <name evidence="3" type="ORF">PGLA1383_LOCUS58109</name>
</gene>
<dbReference type="AlphaFoldDB" id="A0A813HXP6"/>
<dbReference type="Proteomes" id="UP000654075">
    <property type="component" value="Unassembled WGS sequence"/>
</dbReference>
<dbReference type="CDD" id="cd08556">
    <property type="entry name" value="GDPD"/>
    <property type="match status" value="1"/>
</dbReference>